<sequence length="153" mass="15742">MTFRPVGTPVGTRRYTPSHAPSTGASGGQSIRSSKQWSCGEVSSPLPAPSDAPSPAPDGGFPSERAGTWPHGDDTQQHAVGVEVKEPARRHGADRSGHVSGATDPASAPSWPLDPGQEALRPLLRARFVAAGLTLLVCTAVSFALSTLLSLPG</sequence>
<feature type="compositionally biased region" description="Pro residues" evidence="1">
    <location>
        <begin position="46"/>
        <end position="56"/>
    </location>
</feature>
<proteinExistence type="predicted"/>
<feature type="region of interest" description="Disordered" evidence="1">
    <location>
        <begin position="1"/>
        <end position="114"/>
    </location>
</feature>
<keyword evidence="2" id="KW-0812">Transmembrane</keyword>
<dbReference type="AlphaFoldDB" id="A0A1I2W9U0"/>
<gene>
    <name evidence="3" type="ORF">SAMN05421678_110170</name>
</gene>
<feature type="transmembrane region" description="Helical" evidence="2">
    <location>
        <begin position="128"/>
        <end position="151"/>
    </location>
</feature>
<feature type="compositionally biased region" description="Polar residues" evidence="1">
    <location>
        <begin position="19"/>
        <end position="37"/>
    </location>
</feature>
<evidence type="ECO:0000256" key="2">
    <source>
        <dbReference type="SAM" id="Phobius"/>
    </source>
</evidence>
<feature type="compositionally biased region" description="Basic and acidic residues" evidence="1">
    <location>
        <begin position="83"/>
        <end position="97"/>
    </location>
</feature>
<organism evidence="3 4">
    <name type="scientific">Actinopolymorpha cephalotaxi</name>
    <dbReference type="NCBI Taxonomy" id="504797"/>
    <lineage>
        <taxon>Bacteria</taxon>
        <taxon>Bacillati</taxon>
        <taxon>Actinomycetota</taxon>
        <taxon>Actinomycetes</taxon>
        <taxon>Propionibacteriales</taxon>
        <taxon>Actinopolymorphaceae</taxon>
        <taxon>Actinopolymorpha</taxon>
    </lineage>
</organism>
<reference evidence="3 4" key="1">
    <citation type="submission" date="2016-10" db="EMBL/GenBank/DDBJ databases">
        <authorList>
            <person name="de Groot N.N."/>
        </authorList>
    </citation>
    <scope>NUCLEOTIDE SEQUENCE [LARGE SCALE GENOMIC DNA]</scope>
    <source>
        <strain evidence="3 4">CPCC 202808</strain>
    </source>
</reference>
<evidence type="ECO:0000313" key="3">
    <source>
        <dbReference type="EMBL" id="SFG98174.1"/>
    </source>
</evidence>
<keyword evidence="2" id="KW-0472">Membrane</keyword>
<dbReference type="STRING" id="504797.SAMN05421678_110170"/>
<evidence type="ECO:0000256" key="1">
    <source>
        <dbReference type="SAM" id="MobiDB-lite"/>
    </source>
</evidence>
<dbReference type="EMBL" id="FOOI01000010">
    <property type="protein sequence ID" value="SFG98174.1"/>
    <property type="molecule type" value="Genomic_DNA"/>
</dbReference>
<name>A0A1I2W9U0_9ACTN</name>
<protein>
    <submittedName>
        <fullName evidence="3">Uncharacterized protein</fullName>
    </submittedName>
</protein>
<evidence type="ECO:0000313" key="4">
    <source>
        <dbReference type="Proteomes" id="UP000199052"/>
    </source>
</evidence>
<dbReference type="Proteomes" id="UP000199052">
    <property type="component" value="Unassembled WGS sequence"/>
</dbReference>
<keyword evidence="2" id="KW-1133">Transmembrane helix</keyword>
<accession>A0A1I2W9U0</accession>